<feature type="non-terminal residue" evidence="2">
    <location>
        <position position="1"/>
    </location>
</feature>
<gene>
    <name evidence="2" type="ORF">METZ01_LOCUS85828</name>
</gene>
<feature type="compositionally biased region" description="Basic and acidic residues" evidence="1">
    <location>
        <begin position="25"/>
        <end position="35"/>
    </location>
</feature>
<feature type="compositionally biased region" description="Polar residues" evidence="1">
    <location>
        <begin position="7"/>
        <end position="23"/>
    </location>
</feature>
<accession>A0A381UYD4</accession>
<protein>
    <submittedName>
        <fullName evidence="2">Uncharacterized protein</fullName>
    </submittedName>
</protein>
<reference evidence="2" key="1">
    <citation type="submission" date="2018-05" db="EMBL/GenBank/DDBJ databases">
        <authorList>
            <person name="Lanie J.A."/>
            <person name="Ng W.-L."/>
            <person name="Kazmierczak K.M."/>
            <person name="Andrzejewski T.M."/>
            <person name="Davidsen T.M."/>
            <person name="Wayne K.J."/>
            <person name="Tettelin H."/>
            <person name="Glass J.I."/>
            <person name="Rusch D."/>
            <person name="Podicherti R."/>
            <person name="Tsui H.-C.T."/>
            <person name="Winkler M.E."/>
        </authorList>
    </citation>
    <scope>NUCLEOTIDE SEQUENCE</scope>
</reference>
<organism evidence="2">
    <name type="scientific">marine metagenome</name>
    <dbReference type="NCBI Taxonomy" id="408172"/>
    <lineage>
        <taxon>unclassified sequences</taxon>
        <taxon>metagenomes</taxon>
        <taxon>ecological metagenomes</taxon>
    </lineage>
</organism>
<dbReference type="EMBL" id="UINC01007375">
    <property type="protein sequence ID" value="SVA32974.1"/>
    <property type="molecule type" value="Genomic_DNA"/>
</dbReference>
<proteinExistence type="predicted"/>
<sequence>VPPPASLVSSPKQHPSKSISFYMQSKKETQGGKIR</sequence>
<evidence type="ECO:0000256" key="1">
    <source>
        <dbReference type="SAM" id="MobiDB-lite"/>
    </source>
</evidence>
<name>A0A381UYD4_9ZZZZ</name>
<evidence type="ECO:0000313" key="2">
    <source>
        <dbReference type="EMBL" id="SVA32974.1"/>
    </source>
</evidence>
<feature type="region of interest" description="Disordered" evidence="1">
    <location>
        <begin position="1"/>
        <end position="35"/>
    </location>
</feature>
<dbReference type="AlphaFoldDB" id="A0A381UYD4"/>